<evidence type="ECO:0000256" key="3">
    <source>
        <dbReference type="ARBA" id="ARBA00023002"/>
    </source>
</evidence>
<evidence type="ECO:0000313" key="8">
    <source>
        <dbReference type="EMBL" id="MFC4328874.1"/>
    </source>
</evidence>
<dbReference type="Proteomes" id="UP001595824">
    <property type="component" value="Unassembled WGS sequence"/>
</dbReference>
<comment type="caution">
    <text evidence="8">The sequence shown here is derived from an EMBL/GenBank/DDBJ whole genome shotgun (WGS) entry which is preliminary data.</text>
</comment>
<keyword evidence="5" id="KW-0676">Redox-active center</keyword>
<gene>
    <name evidence="8" type="ORF">ACFPC0_13785</name>
</gene>
<evidence type="ECO:0000256" key="2">
    <source>
        <dbReference type="ARBA" id="ARBA00022729"/>
    </source>
</evidence>
<dbReference type="RefSeq" id="WP_381739212.1">
    <property type="nucleotide sequence ID" value="NZ_JBHSDP010000014.1"/>
</dbReference>
<reference evidence="9" key="1">
    <citation type="journal article" date="2019" name="Int. J. Syst. Evol. Microbiol.">
        <title>The Global Catalogue of Microorganisms (GCM) 10K type strain sequencing project: providing services to taxonomists for standard genome sequencing and annotation.</title>
        <authorList>
            <consortium name="The Broad Institute Genomics Platform"/>
            <consortium name="The Broad Institute Genome Sequencing Center for Infectious Disease"/>
            <person name="Wu L."/>
            <person name="Ma J."/>
        </authorList>
    </citation>
    <scope>NUCLEOTIDE SEQUENCE [LARGE SCALE GENOMIC DNA]</scope>
    <source>
        <strain evidence="9">PCU 347</strain>
    </source>
</reference>
<evidence type="ECO:0000256" key="6">
    <source>
        <dbReference type="SAM" id="MobiDB-lite"/>
    </source>
</evidence>
<evidence type="ECO:0000313" key="9">
    <source>
        <dbReference type="Proteomes" id="UP001595824"/>
    </source>
</evidence>
<sequence length="264" mass="28829">MSKSTARTRARQARERLRAERERAARRSRRKRQAAVSAGVVATLVTVVAGAVVVQSGRTADNRPVIAPAGATGDEKLVIPSGRADAPATLTVYEDPRCPGCAKFEHELHATINMLQDEGKLRVDYHILSFVDRIVSGKGSKYAANALAAAQNAGKFREYHDALYASPPPSEREDTFGDKQALLDLGRKVAGLDMVKFTAAVSEGTHDTWVKKVQQKFDRQTAVRATPAVFLKGKNLLKDPEHPLTPERLTQLVEAESSHRTPGR</sequence>
<dbReference type="Pfam" id="PF13462">
    <property type="entry name" value="Thioredoxin_4"/>
    <property type="match status" value="1"/>
</dbReference>
<dbReference type="InterPro" id="IPR012336">
    <property type="entry name" value="Thioredoxin-like_fold"/>
</dbReference>
<evidence type="ECO:0000256" key="4">
    <source>
        <dbReference type="ARBA" id="ARBA00023157"/>
    </source>
</evidence>
<dbReference type="EMBL" id="JBHSDP010000014">
    <property type="protein sequence ID" value="MFC4328874.1"/>
    <property type="molecule type" value="Genomic_DNA"/>
</dbReference>
<feature type="region of interest" description="Disordered" evidence="6">
    <location>
        <begin position="1"/>
        <end position="32"/>
    </location>
</feature>
<comment type="similarity">
    <text evidence="1">Belongs to the thioredoxin family. DsbA subfamily.</text>
</comment>
<dbReference type="PANTHER" id="PTHR13887">
    <property type="entry name" value="GLUTATHIONE S-TRANSFERASE KAPPA"/>
    <property type="match status" value="1"/>
</dbReference>
<proteinExistence type="inferred from homology"/>
<feature type="domain" description="Thioredoxin-like fold" evidence="7">
    <location>
        <begin position="82"/>
        <end position="254"/>
    </location>
</feature>
<keyword evidence="9" id="KW-1185">Reference proteome</keyword>
<keyword evidence="4" id="KW-1015">Disulfide bond</keyword>
<protein>
    <submittedName>
        <fullName evidence="8">DsbA family protein</fullName>
    </submittedName>
</protein>
<keyword evidence="2" id="KW-0732">Signal</keyword>
<dbReference type="PANTHER" id="PTHR13887:SF14">
    <property type="entry name" value="DISULFIDE BOND FORMATION PROTEIN D"/>
    <property type="match status" value="1"/>
</dbReference>
<evidence type="ECO:0000256" key="5">
    <source>
        <dbReference type="ARBA" id="ARBA00023284"/>
    </source>
</evidence>
<feature type="region of interest" description="Disordered" evidence="6">
    <location>
        <begin position="237"/>
        <end position="264"/>
    </location>
</feature>
<name>A0ABV8TE19_9ACTN</name>
<dbReference type="Gene3D" id="3.40.30.10">
    <property type="entry name" value="Glutaredoxin"/>
    <property type="match status" value="1"/>
</dbReference>
<keyword evidence="3" id="KW-0560">Oxidoreductase</keyword>
<dbReference type="SUPFAM" id="SSF52833">
    <property type="entry name" value="Thioredoxin-like"/>
    <property type="match status" value="1"/>
</dbReference>
<dbReference type="InterPro" id="IPR036249">
    <property type="entry name" value="Thioredoxin-like_sf"/>
</dbReference>
<organism evidence="8 9">
    <name type="scientific">Streptomyces andamanensis</name>
    <dbReference type="NCBI Taxonomy" id="1565035"/>
    <lineage>
        <taxon>Bacteria</taxon>
        <taxon>Bacillati</taxon>
        <taxon>Actinomycetota</taxon>
        <taxon>Actinomycetes</taxon>
        <taxon>Kitasatosporales</taxon>
        <taxon>Streptomycetaceae</taxon>
        <taxon>Streptomyces</taxon>
    </lineage>
</organism>
<feature type="compositionally biased region" description="Basic and acidic residues" evidence="6">
    <location>
        <begin position="12"/>
        <end position="25"/>
    </location>
</feature>
<accession>A0ABV8TE19</accession>
<evidence type="ECO:0000259" key="7">
    <source>
        <dbReference type="Pfam" id="PF13462"/>
    </source>
</evidence>
<evidence type="ECO:0000256" key="1">
    <source>
        <dbReference type="ARBA" id="ARBA00005791"/>
    </source>
</evidence>
<feature type="compositionally biased region" description="Basic residues" evidence="6">
    <location>
        <begin position="1"/>
        <end position="11"/>
    </location>
</feature>